<dbReference type="EMBL" id="JAUSUR010000001">
    <property type="protein sequence ID" value="MDQ0359946.1"/>
    <property type="molecule type" value="Genomic_DNA"/>
</dbReference>
<evidence type="ECO:0000256" key="2">
    <source>
        <dbReference type="ARBA" id="ARBA00023163"/>
    </source>
</evidence>
<dbReference type="Gene3D" id="1.10.10.10">
    <property type="entry name" value="Winged helix-like DNA-binding domain superfamily/Winged helix DNA-binding domain"/>
    <property type="match status" value="1"/>
</dbReference>
<dbReference type="InterPro" id="IPR001034">
    <property type="entry name" value="DeoR_HTH"/>
</dbReference>
<evidence type="ECO:0000259" key="3">
    <source>
        <dbReference type="PROSITE" id="PS51000"/>
    </source>
</evidence>
<dbReference type="SMART" id="SM00420">
    <property type="entry name" value="HTH_DEOR"/>
    <property type="match status" value="1"/>
</dbReference>
<dbReference type="SUPFAM" id="SSF46785">
    <property type="entry name" value="Winged helix' DNA-binding domain"/>
    <property type="match status" value="1"/>
</dbReference>
<protein>
    <submittedName>
        <fullName evidence="4">DeoR/GlpR family transcriptional regulator of sugar metabolism</fullName>
    </submittedName>
</protein>
<organism evidence="4 5">
    <name type="scientific">Breznakia pachnodae</name>
    <dbReference type="NCBI Taxonomy" id="265178"/>
    <lineage>
        <taxon>Bacteria</taxon>
        <taxon>Bacillati</taxon>
        <taxon>Bacillota</taxon>
        <taxon>Erysipelotrichia</taxon>
        <taxon>Erysipelotrichales</taxon>
        <taxon>Erysipelotrichaceae</taxon>
        <taxon>Breznakia</taxon>
    </lineage>
</organism>
<dbReference type="InterPro" id="IPR036390">
    <property type="entry name" value="WH_DNA-bd_sf"/>
</dbReference>
<keyword evidence="1" id="KW-0805">Transcription regulation</keyword>
<dbReference type="PRINTS" id="PR00037">
    <property type="entry name" value="HTHLACR"/>
</dbReference>
<name>A0ABU0DZS3_9FIRM</name>
<gene>
    <name evidence="4" type="ORF">J2S15_000677</name>
</gene>
<dbReference type="PROSITE" id="PS51000">
    <property type="entry name" value="HTH_DEOR_2"/>
    <property type="match status" value="1"/>
</dbReference>
<dbReference type="InterPro" id="IPR014036">
    <property type="entry name" value="DeoR-like_C"/>
</dbReference>
<comment type="caution">
    <text evidence="4">The sequence shown here is derived from an EMBL/GenBank/DDBJ whole genome shotgun (WGS) entry which is preliminary data.</text>
</comment>
<dbReference type="PANTHER" id="PTHR30363:SF44">
    <property type="entry name" value="AGA OPERON TRANSCRIPTIONAL REPRESSOR-RELATED"/>
    <property type="match status" value="1"/>
</dbReference>
<keyword evidence="5" id="KW-1185">Reference proteome</keyword>
<dbReference type="Gene3D" id="3.40.50.1360">
    <property type="match status" value="1"/>
</dbReference>
<evidence type="ECO:0000313" key="4">
    <source>
        <dbReference type="EMBL" id="MDQ0359946.1"/>
    </source>
</evidence>
<evidence type="ECO:0000256" key="1">
    <source>
        <dbReference type="ARBA" id="ARBA00023015"/>
    </source>
</evidence>
<evidence type="ECO:0000313" key="5">
    <source>
        <dbReference type="Proteomes" id="UP001230220"/>
    </source>
</evidence>
<keyword evidence="2" id="KW-0804">Transcription</keyword>
<dbReference type="SUPFAM" id="SSF100950">
    <property type="entry name" value="NagB/RpiA/CoA transferase-like"/>
    <property type="match status" value="1"/>
</dbReference>
<dbReference type="PANTHER" id="PTHR30363">
    <property type="entry name" value="HTH-TYPE TRANSCRIPTIONAL REGULATOR SRLR-RELATED"/>
    <property type="match status" value="1"/>
</dbReference>
<dbReference type="Proteomes" id="UP001230220">
    <property type="component" value="Unassembled WGS sequence"/>
</dbReference>
<reference evidence="4 5" key="1">
    <citation type="submission" date="2023-07" db="EMBL/GenBank/DDBJ databases">
        <title>Genomic Encyclopedia of Type Strains, Phase IV (KMG-IV): sequencing the most valuable type-strain genomes for metagenomic binning, comparative biology and taxonomic classification.</title>
        <authorList>
            <person name="Goeker M."/>
        </authorList>
    </citation>
    <scope>NUCLEOTIDE SEQUENCE [LARGE SCALE GENOMIC DNA]</scope>
    <source>
        <strain evidence="4 5">DSM 16784</strain>
    </source>
</reference>
<dbReference type="InterPro" id="IPR037171">
    <property type="entry name" value="NagB/RpiA_transferase-like"/>
</dbReference>
<dbReference type="InterPro" id="IPR050313">
    <property type="entry name" value="Carb_Metab_HTH_regulators"/>
</dbReference>
<dbReference type="InterPro" id="IPR036388">
    <property type="entry name" value="WH-like_DNA-bd_sf"/>
</dbReference>
<dbReference type="SMART" id="SM01134">
    <property type="entry name" value="DeoRC"/>
    <property type="match status" value="1"/>
</dbReference>
<accession>A0ABU0DZS3</accession>
<proteinExistence type="predicted"/>
<dbReference type="Pfam" id="PF08220">
    <property type="entry name" value="HTH_DeoR"/>
    <property type="match status" value="1"/>
</dbReference>
<dbReference type="Pfam" id="PF00455">
    <property type="entry name" value="DeoRC"/>
    <property type="match status" value="1"/>
</dbReference>
<dbReference type="RefSeq" id="WP_307405485.1">
    <property type="nucleotide sequence ID" value="NZ_JAUSUR010000001.1"/>
</dbReference>
<sequence>MEKNKFLYAEERKQEILRLLDETGRVQVADLVDIFQVSGSTIRTDIRELEYSRLLVRTHGGAIRNHNKSLEDIPNVREVTEEKRRIAEHAVSLLKDEDSIAIDTGTTCQAFATALANSDLKDLHILTHDLQIAIMLSERTDFNITILGGTVRNHFQYAAGESVIREMAKYSVDKAIVATTSFSIERGYSTPNVGTAELKRAMLDIARQKIILFESSKIGKESFCIFGETTKADVIVTDKNIKKKDLQKLEALKINVQTI</sequence>
<feature type="domain" description="HTH deoR-type" evidence="3">
    <location>
        <begin position="9"/>
        <end position="64"/>
    </location>
</feature>